<dbReference type="NCBIfam" id="TIGR00325">
    <property type="entry name" value="lpxC"/>
    <property type="match status" value="1"/>
</dbReference>
<keyword evidence="6 12" id="KW-0441">Lipid A biosynthesis</keyword>
<gene>
    <name evidence="12 13" type="primary">lpxC</name>
    <name evidence="13" type="ORF">GAK35_01820</name>
</gene>
<dbReference type="InterPro" id="IPR015870">
    <property type="entry name" value="UDP-acyl_N-AcGlcN_deAcase_N"/>
</dbReference>
<dbReference type="GO" id="GO:0016020">
    <property type="term" value="C:membrane"/>
    <property type="evidence" value="ECO:0007669"/>
    <property type="project" value="GOC"/>
</dbReference>
<feature type="binding site" evidence="12">
    <location>
        <position position="275"/>
    </location>
    <ligand>
        <name>Zn(2+)</name>
        <dbReference type="ChEBI" id="CHEBI:29105"/>
    </ligand>
</feature>
<dbReference type="InterPro" id="IPR004463">
    <property type="entry name" value="UDP-acyl_GlcNac_deAcase"/>
</dbReference>
<evidence type="ECO:0000313" key="14">
    <source>
        <dbReference type="Proteomes" id="UP000462435"/>
    </source>
</evidence>
<evidence type="ECO:0000256" key="10">
    <source>
        <dbReference type="ARBA" id="ARBA00023098"/>
    </source>
</evidence>
<organism evidence="13 14">
    <name type="scientific">Herbaspirillum frisingense</name>
    <dbReference type="NCBI Taxonomy" id="92645"/>
    <lineage>
        <taxon>Bacteria</taxon>
        <taxon>Pseudomonadati</taxon>
        <taxon>Pseudomonadota</taxon>
        <taxon>Betaproteobacteria</taxon>
        <taxon>Burkholderiales</taxon>
        <taxon>Oxalobacteraceae</taxon>
        <taxon>Herbaspirillum</taxon>
    </lineage>
</organism>
<comment type="function">
    <text evidence="2 12">Catalyzes the hydrolysis of UDP-3-O-myristoyl-N-acetylglucosamine to form UDP-3-O-myristoylglucosamine and acetate, the committed step in lipid A biosynthesis.</text>
</comment>
<evidence type="ECO:0000256" key="4">
    <source>
        <dbReference type="ARBA" id="ARBA00012745"/>
    </source>
</evidence>
<keyword evidence="9 12" id="KW-0862">Zinc</keyword>
<name>A0A7V8FXC4_9BURK</name>
<comment type="cofactor">
    <cofactor evidence="1 12">
        <name>Zn(2+)</name>
        <dbReference type="ChEBI" id="CHEBI:29105"/>
    </cofactor>
</comment>
<feature type="binding site" evidence="12">
    <location>
        <position position="108"/>
    </location>
    <ligand>
        <name>Zn(2+)</name>
        <dbReference type="ChEBI" id="CHEBI:29105"/>
    </ligand>
</feature>
<evidence type="ECO:0000256" key="3">
    <source>
        <dbReference type="ARBA" id="ARBA00005002"/>
    </source>
</evidence>
<comment type="caution">
    <text evidence="13">The sequence shown here is derived from an EMBL/GenBank/DDBJ whole genome shotgun (WGS) entry which is preliminary data.</text>
</comment>
<dbReference type="Proteomes" id="UP000462435">
    <property type="component" value="Unassembled WGS sequence"/>
</dbReference>
<evidence type="ECO:0000256" key="11">
    <source>
        <dbReference type="ARBA" id="ARBA00024535"/>
    </source>
</evidence>
<dbReference type="GO" id="GO:0103117">
    <property type="term" value="F:UDP-3-O-acyl-N-acetylglucosamine deacetylase activity"/>
    <property type="evidence" value="ECO:0007669"/>
    <property type="project" value="UniProtKB-UniRule"/>
</dbReference>
<reference evidence="14" key="1">
    <citation type="journal article" date="2020" name="MBio">
        <title>Horizontal gene transfer to a defensive symbiont with a reduced genome amongst a multipartite beetle microbiome.</title>
        <authorList>
            <person name="Waterworth S.C."/>
            <person name="Florez L.V."/>
            <person name="Rees E.R."/>
            <person name="Hertweck C."/>
            <person name="Kaltenpoth M."/>
            <person name="Kwan J.C."/>
        </authorList>
    </citation>
    <scope>NUCLEOTIDE SEQUENCE [LARGE SCALE GENOMIC DNA]</scope>
</reference>
<dbReference type="Gene3D" id="3.30.230.20">
    <property type="entry name" value="lpxc deacetylase, domain 1"/>
    <property type="match status" value="1"/>
</dbReference>
<evidence type="ECO:0000256" key="5">
    <source>
        <dbReference type="ARBA" id="ARBA00022516"/>
    </source>
</evidence>
<protein>
    <recommendedName>
        <fullName evidence="4 12">UDP-3-O-acyl-N-acetylglucosamine deacetylase</fullName>
        <shortName evidence="12">UDP-3-O-acyl-GlcNAc deacetylase</shortName>
        <ecNumber evidence="4 12">3.5.1.108</ecNumber>
    </recommendedName>
    <alternativeName>
        <fullName evidence="12">UDP-3-O-[R-3-hydroxymyristoyl]-N-acetylglucosamine deacetylase</fullName>
    </alternativeName>
</protein>
<dbReference type="InterPro" id="IPR020568">
    <property type="entry name" value="Ribosomal_Su5_D2-typ_SF"/>
</dbReference>
<proteinExistence type="inferred from homology"/>
<dbReference type="InterPro" id="IPR011334">
    <property type="entry name" value="UDP-acyl_GlcNac_deAcase_C"/>
</dbReference>
<evidence type="ECO:0000256" key="9">
    <source>
        <dbReference type="ARBA" id="ARBA00022833"/>
    </source>
</evidence>
<feature type="binding site" evidence="12">
    <location>
        <position position="271"/>
    </location>
    <ligand>
        <name>Zn(2+)</name>
        <dbReference type="ChEBI" id="CHEBI:29105"/>
    </ligand>
</feature>
<feature type="active site" description="Proton donor" evidence="12">
    <location>
        <position position="298"/>
    </location>
</feature>
<evidence type="ECO:0000256" key="12">
    <source>
        <dbReference type="HAMAP-Rule" id="MF_00388"/>
    </source>
</evidence>
<comment type="catalytic activity">
    <reaction evidence="11 12">
        <text>a UDP-3-O-[(3R)-3-hydroxyacyl]-N-acetyl-alpha-D-glucosamine + H2O = a UDP-3-O-[(3R)-3-hydroxyacyl]-alpha-D-glucosamine + acetate</text>
        <dbReference type="Rhea" id="RHEA:67816"/>
        <dbReference type="ChEBI" id="CHEBI:15377"/>
        <dbReference type="ChEBI" id="CHEBI:30089"/>
        <dbReference type="ChEBI" id="CHEBI:137740"/>
        <dbReference type="ChEBI" id="CHEBI:173225"/>
        <dbReference type="EC" id="3.5.1.108"/>
    </reaction>
</comment>
<accession>A0A7V8FXC4</accession>
<comment type="pathway">
    <text evidence="3 12">Glycolipid biosynthesis; lipid IV(A) biosynthesis; lipid IV(A) from (3R)-3-hydroxytetradecanoyl-[acyl-carrier-protein] and UDP-N-acetyl-alpha-D-glucosamine: step 2/6.</text>
</comment>
<dbReference type="EMBL" id="WNDX01000045">
    <property type="protein sequence ID" value="KAF1044312.1"/>
    <property type="molecule type" value="Genomic_DNA"/>
</dbReference>
<dbReference type="PANTHER" id="PTHR33694">
    <property type="entry name" value="UDP-3-O-ACYL-N-ACETYLGLUCOSAMINE DEACETYLASE 1, MITOCHONDRIAL-RELATED"/>
    <property type="match status" value="1"/>
</dbReference>
<keyword evidence="8 12" id="KW-0378">Hydrolase</keyword>
<dbReference type="SUPFAM" id="SSF54211">
    <property type="entry name" value="Ribosomal protein S5 domain 2-like"/>
    <property type="match status" value="2"/>
</dbReference>
<dbReference type="UniPathway" id="UPA00359">
    <property type="reaction ID" value="UER00478"/>
</dbReference>
<dbReference type="GO" id="GO:0009245">
    <property type="term" value="P:lipid A biosynthetic process"/>
    <property type="evidence" value="ECO:0007669"/>
    <property type="project" value="UniProtKB-UniRule"/>
</dbReference>
<keyword evidence="5 12" id="KW-0444">Lipid biosynthesis</keyword>
<evidence type="ECO:0000256" key="7">
    <source>
        <dbReference type="ARBA" id="ARBA00022723"/>
    </source>
</evidence>
<dbReference type="HAMAP" id="MF_00388">
    <property type="entry name" value="LpxC"/>
    <property type="match status" value="1"/>
</dbReference>
<comment type="similarity">
    <text evidence="12">Belongs to the LpxC family.</text>
</comment>
<dbReference type="EC" id="3.5.1.108" evidence="4 12"/>
<evidence type="ECO:0000313" key="13">
    <source>
        <dbReference type="EMBL" id="KAF1044312.1"/>
    </source>
</evidence>
<evidence type="ECO:0000256" key="2">
    <source>
        <dbReference type="ARBA" id="ARBA00002923"/>
    </source>
</evidence>
<keyword evidence="10 12" id="KW-0443">Lipid metabolism</keyword>
<evidence type="ECO:0000256" key="8">
    <source>
        <dbReference type="ARBA" id="ARBA00022801"/>
    </source>
</evidence>
<dbReference type="GO" id="GO:0046872">
    <property type="term" value="F:metal ion binding"/>
    <property type="evidence" value="ECO:0007669"/>
    <property type="project" value="UniProtKB-KW"/>
</dbReference>
<evidence type="ECO:0000256" key="6">
    <source>
        <dbReference type="ARBA" id="ARBA00022556"/>
    </source>
</evidence>
<sequence length="341" mass="37870">MIAIDKINPSSLQICNIRPAAPSRLGYNDRMLKQRTIKNLVKTTGIGVHSGTKVELTLRPAAPDTGIIFRRIDLDPVVELPMIATGVGDTRMASTLTKDGTKVSTVEHLLSACAGLGIDNLYIDLTAEEIPIMDGSASSFVFLLQQAGLQEQEALKKFVRVKKPVEVREGTGDKEKWARLEPYNGFRLKFFIEFNHPAVDGSGQMAEVDFGVDSYVKEIARARTFGFMQDVETLRGMGLARGGSFENAIVMDEYRILNADGLRYDNEFVRHKILDAIGDLYIIGHPLLASYDAHKSGHGLNNQLLRELLKHPDAYEIVTFDSLDTAPQTYVMQAKQEWALN</sequence>
<evidence type="ECO:0000256" key="1">
    <source>
        <dbReference type="ARBA" id="ARBA00001947"/>
    </source>
</evidence>
<dbReference type="PANTHER" id="PTHR33694:SF1">
    <property type="entry name" value="UDP-3-O-ACYL-N-ACETYLGLUCOSAMINE DEACETYLASE 1, MITOCHONDRIAL-RELATED"/>
    <property type="match status" value="1"/>
</dbReference>
<dbReference type="Gene3D" id="3.30.1700.10">
    <property type="entry name" value="lpxc deacetylase, domain 2"/>
    <property type="match status" value="1"/>
</dbReference>
<dbReference type="Pfam" id="PF03331">
    <property type="entry name" value="LpxC"/>
    <property type="match status" value="1"/>
</dbReference>
<dbReference type="AlphaFoldDB" id="A0A7V8FXC4"/>
<keyword evidence="7 12" id="KW-0479">Metal-binding</keyword>